<evidence type="ECO:0000313" key="1">
    <source>
        <dbReference type="EMBL" id="CAG5054274.1"/>
    </source>
</evidence>
<comment type="caution">
    <text evidence="1">The sequence shown here is derived from an EMBL/GenBank/DDBJ whole genome shotgun (WGS) entry which is preliminary data.</text>
</comment>
<evidence type="ECO:0000313" key="2">
    <source>
        <dbReference type="Proteomes" id="UP000691718"/>
    </source>
</evidence>
<dbReference type="EMBL" id="CAJQZP010001558">
    <property type="protein sequence ID" value="CAG5054274.1"/>
    <property type="molecule type" value="Genomic_DNA"/>
</dbReference>
<keyword evidence="2" id="KW-1185">Reference proteome</keyword>
<dbReference type="Proteomes" id="UP000691718">
    <property type="component" value="Unassembled WGS sequence"/>
</dbReference>
<sequence length="171" mass="19092">MSIHDQVTPLLSMGFQAALRTRGKRSNKTKATPATLSVNFRNISGLHSNLNAVHYHLETARPALLFLAETQVSSPPDVSYLSYPGYKLEHFFVPRAGVCVYVREDISSRRLGSLEGSDLSFLWIRVDSDDHPRVYGASIGPIAIMPKQTDTSTSSQWLQIRCYSKSPPQRL</sequence>
<dbReference type="AlphaFoldDB" id="A0A8S3Y5M0"/>
<reference evidence="1" key="1">
    <citation type="submission" date="2021-04" db="EMBL/GenBank/DDBJ databases">
        <authorList>
            <person name="Tunstrom K."/>
        </authorList>
    </citation>
    <scope>NUCLEOTIDE SEQUENCE</scope>
</reference>
<gene>
    <name evidence="1" type="ORF">PAPOLLO_LOCUS25912</name>
</gene>
<organism evidence="1 2">
    <name type="scientific">Parnassius apollo</name>
    <name type="common">Apollo butterfly</name>
    <name type="synonym">Papilio apollo</name>
    <dbReference type="NCBI Taxonomy" id="110799"/>
    <lineage>
        <taxon>Eukaryota</taxon>
        <taxon>Metazoa</taxon>
        <taxon>Ecdysozoa</taxon>
        <taxon>Arthropoda</taxon>
        <taxon>Hexapoda</taxon>
        <taxon>Insecta</taxon>
        <taxon>Pterygota</taxon>
        <taxon>Neoptera</taxon>
        <taxon>Endopterygota</taxon>
        <taxon>Lepidoptera</taxon>
        <taxon>Glossata</taxon>
        <taxon>Ditrysia</taxon>
        <taxon>Papilionoidea</taxon>
        <taxon>Papilionidae</taxon>
        <taxon>Parnassiinae</taxon>
        <taxon>Parnassini</taxon>
        <taxon>Parnassius</taxon>
        <taxon>Parnassius</taxon>
    </lineage>
</organism>
<name>A0A8S3Y5M0_PARAO</name>
<accession>A0A8S3Y5M0</accession>
<dbReference type="OrthoDB" id="10065625at2759"/>
<proteinExistence type="predicted"/>
<protein>
    <submittedName>
        <fullName evidence="1">(apollo) hypothetical protein</fullName>
    </submittedName>
</protein>